<reference evidence="1 2" key="1">
    <citation type="journal article" date="2022" name="Genome Biol. Evol.">
        <title>The Spruce Budworm Genome: Reconstructing the Evolutionary History of Antifreeze Proteins.</title>
        <authorList>
            <person name="Beliveau C."/>
            <person name="Gagne P."/>
            <person name="Picq S."/>
            <person name="Vernygora O."/>
            <person name="Keeling C.I."/>
            <person name="Pinkney K."/>
            <person name="Doucet D."/>
            <person name="Wen F."/>
            <person name="Johnston J.S."/>
            <person name="Maaroufi H."/>
            <person name="Boyle B."/>
            <person name="Laroche J."/>
            <person name="Dewar K."/>
            <person name="Juretic N."/>
            <person name="Blackburn G."/>
            <person name="Nisole A."/>
            <person name="Brunet B."/>
            <person name="Brandao M."/>
            <person name="Lumley L."/>
            <person name="Duan J."/>
            <person name="Quan G."/>
            <person name="Lucarotti C.J."/>
            <person name="Roe A.D."/>
            <person name="Sperling F.A.H."/>
            <person name="Levesque R.C."/>
            <person name="Cusson M."/>
        </authorList>
    </citation>
    <scope>NUCLEOTIDE SEQUENCE [LARGE SCALE GENOMIC DNA]</scope>
    <source>
        <strain evidence="1">Glfc:IPQL:Cfum</strain>
    </source>
</reference>
<sequence length="139" mass="14819">MNLSLAQSGSDSSSNGSQSNQNHANLFGFPFPFDFSQLPFFGGQREAEATAPAEASAAEENSEDGDHQNRFFFNLFSPSVYVSCNSSTQAGATCTSCTTALRCGSNNVGRLQYCHGFHPYCNIGRCSIFPGELCSNSTG</sequence>
<evidence type="ECO:0000313" key="2">
    <source>
        <dbReference type="Proteomes" id="UP001064048"/>
    </source>
</evidence>
<organism evidence="1 2">
    <name type="scientific">Choristoneura fumiferana</name>
    <name type="common">Spruce budworm moth</name>
    <name type="synonym">Archips fumiferana</name>
    <dbReference type="NCBI Taxonomy" id="7141"/>
    <lineage>
        <taxon>Eukaryota</taxon>
        <taxon>Metazoa</taxon>
        <taxon>Ecdysozoa</taxon>
        <taxon>Arthropoda</taxon>
        <taxon>Hexapoda</taxon>
        <taxon>Insecta</taxon>
        <taxon>Pterygota</taxon>
        <taxon>Neoptera</taxon>
        <taxon>Endopterygota</taxon>
        <taxon>Lepidoptera</taxon>
        <taxon>Glossata</taxon>
        <taxon>Ditrysia</taxon>
        <taxon>Tortricoidea</taxon>
        <taxon>Tortricidae</taxon>
        <taxon>Tortricinae</taxon>
        <taxon>Choristoneura</taxon>
    </lineage>
</organism>
<dbReference type="Proteomes" id="UP001064048">
    <property type="component" value="Chromosome 23"/>
</dbReference>
<gene>
    <name evidence="1" type="ORF">MSG28_013186</name>
</gene>
<dbReference type="EMBL" id="CM046123">
    <property type="protein sequence ID" value="KAI8439372.1"/>
    <property type="molecule type" value="Genomic_DNA"/>
</dbReference>
<proteinExistence type="predicted"/>
<evidence type="ECO:0000313" key="1">
    <source>
        <dbReference type="EMBL" id="KAI8439372.1"/>
    </source>
</evidence>
<protein>
    <submittedName>
        <fullName evidence="1">Uncharacterized protein</fullName>
    </submittedName>
</protein>
<accession>A0ACC0KSD0</accession>
<comment type="caution">
    <text evidence="1">The sequence shown here is derived from an EMBL/GenBank/DDBJ whole genome shotgun (WGS) entry which is preliminary data.</text>
</comment>
<keyword evidence="2" id="KW-1185">Reference proteome</keyword>
<name>A0ACC0KSD0_CHOFU</name>